<dbReference type="EMBL" id="CP000394">
    <property type="protein sequence ID" value="ABI62052.2"/>
    <property type="molecule type" value="Genomic_DNA"/>
</dbReference>
<dbReference type="AlphaFoldDB" id="Q0BT00"/>
<keyword evidence="3" id="KW-1185">Reference proteome</keyword>
<dbReference type="KEGG" id="gbe:GbCGDNIH1_1154"/>
<evidence type="ECO:0000313" key="3">
    <source>
        <dbReference type="Proteomes" id="UP000001963"/>
    </source>
</evidence>
<evidence type="ECO:0000313" key="2">
    <source>
        <dbReference type="EMBL" id="ABI62052.2"/>
    </source>
</evidence>
<dbReference type="Proteomes" id="UP000001963">
    <property type="component" value="Chromosome"/>
</dbReference>
<dbReference type="eggNOG" id="COG5470">
    <property type="taxonomic scope" value="Bacteria"/>
</dbReference>
<organism evidence="2 3">
    <name type="scientific">Granulibacter bethesdensis (strain ATCC BAA-1260 / CGDNIH1)</name>
    <dbReference type="NCBI Taxonomy" id="391165"/>
    <lineage>
        <taxon>Bacteria</taxon>
        <taxon>Pseudomonadati</taxon>
        <taxon>Pseudomonadota</taxon>
        <taxon>Alphaproteobacteria</taxon>
        <taxon>Acetobacterales</taxon>
        <taxon>Acetobacteraceae</taxon>
        <taxon>Granulibacter</taxon>
    </lineage>
</organism>
<name>Q0BT00_GRABC</name>
<feature type="region of interest" description="Disordered" evidence="1">
    <location>
        <begin position="1"/>
        <end position="27"/>
    </location>
</feature>
<dbReference type="InterPro" id="IPR011008">
    <property type="entry name" value="Dimeric_a/b-barrel"/>
</dbReference>
<proteinExistence type="predicted"/>
<protein>
    <submittedName>
        <fullName evidence="2">Secreted protein</fullName>
    </submittedName>
</protein>
<dbReference type="SUPFAM" id="SSF54909">
    <property type="entry name" value="Dimeric alpha+beta barrel"/>
    <property type="match status" value="1"/>
</dbReference>
<reference evidence="2 3" key="1">
    <citation type="journal article" date="2007" name="J. Bacteriol.">
        <title>Genome sequence analysis of the emerging human pathogenic acetic acid bacterium Granulibacter bethesdensis.</title>
        <authorList>
            <person name="Greenberg D.E."/>
            <person name="Porcella S.F."/>
            <person name="Zelazny A.M."/>
            <person name="Virtaneva K."/>
            <person name="Sturdevant D.E."/>
            <person name="Kupko J.J.III."/>
            <person name="Barbian K.D."/>
            <person name="Babar A."/>
            <person name="Dorward D.W."/>
            <person name="Holland S.M."/>
        </authorList>
    </citation>
    <scope>NUCLEOTIDE SEQUENCE [LARGE SCALE GENOMIC DNA]</scope>
    <source>
        <strain evidence="3">ATCC BAA-1260 / CGDNIH1</strain>
    </source>
</reference>
<dbReference type="STRING" id="391165.GbCGDNIH1_1154"/>
<gene>
    <name evidence="2" type="ordered locus">GbCGDNIH1_1154</name>
</gene>
<sequence>MRCVSPSARARTKALNPPFNGTPMTRADPISYLEPTQDAGRRFVQRNLAGPVVMLNLLRFRAVADYSGHPELAPARPISGAEAFKLYVEHTLPFLRETGGDLLFLGHGGPFLIGPTDEHWDLAMMIRQASTASFLSFASHKGYLAGLGHRTAAVMDSRLLPLSEMALPVAGARP</sequence>
<evidence type="ECO:0000256" key="1">
    <source>
        <dbReference type="SAM" id="MobiDB-lite"/>
    </source>
</evidence>
<accession>Q0BT00</accession>
<dbReference type="Gene3D" id="3.30.70.100">
    <property type="match status" value="1"/>
</dbReference>